<evidence type="ECO:0000256" key="1">
    <source>
        <dbReference type="SAM" id="SignalP"/>
    </source>
</evidence>
<reference evidence="2 4" key="1">
    <citation type="submission" date="2015-09" db="EMBL/GenBank/DDBJ databases">
        <title>Genome announcement of multiple Pseudomonas syringae strains.</title>
        <authorList>
            <person name="Thakur S."/>
            <person name="Wang P.W."/>
            <person name="Gong Y."/>
            <person name="Weir B.S."/>
            <person name="Guttman D.S."/>
        </authorList>
    </citation>
    <scope>NUCLEOTIDE SEQUENCE [LARGE SCALE GENOMIC DNA]</scope>
    <source>
        <strain evidence="2 4">ICMP7840</strain>
    </source>
</reference>
<evidence type="ECO:0000313" key="2">
    <source>
        <dbReference type="EMBL" id="KPX61008.1"/>
    </source>
</evidence>
<evidence type="ECO:0000313" key="3">
    <source>
        <dbReference type="EMBL" id="RMS45282.1"/>
    </source>
</evidence>
<proteinExistence type="predicted"/>
<feature type="chain" id="PRO_5035998382" evidence="1">
    <location>
        <begin position="39"/>
        <end position="368"/>
    </location>
</feature>
<dbReference type="EMBL" id="RBSP01000621">
    <property type="protein sequence ID" value="RMS45282.1"/>
    <property type="molecule type" value="Genomic_DNA"/>
</dbReference>
<dbReference type="Proteomes" id="UP000050469">
    <property type="component" value="Unassembled WGS sequence"/>
</dbReference>
<accession>A0A0P9TTD4</accession>
<organism evidence="2 4">
    <name type="scientific">Pseudomonas amygdali pv. photiniae</name>
    <dbReference type="NCBI Taxonomy" id="251724"/>
    <lineage>
        <taxon>Bacteria</taxon>
        <taxon>Pseudomonadati</taxon>
        <taxon>Pseudomonadota</taxon>
        <taxon>Gammaproteobacteria</taxon>
        <taxon>Pseudomonadales</taxon>
        <taxon>Pseudomonadaceae</taxon>
        <taxon>Pseudomonas</taxon>
        <taxon>Pseudomonas amygdali</taxon>
    </lineage>
</organism>
<dbReference type="Gene3D" id="3.40.50.1000">
    <property type="entry name" value="HAD superfamily/HAD-like"/>
    <property type="match status" value="1"/>
</dbReference>
<gene>
    <name evidence="2" type="ORF">ALO53_05297</name>
    <name evidence="3" type="ORF">ALP66_04644</name>
</gene>
<reference evidence="3 5" key="2">
    <citation type="submission" date="2018-08" db="EMBL/GenBank/DDBJ databases">
        <title>Recombination of ecologically and evolutionarily significant loci maintains genetic cohesion in the Pseudomonas syringae species complex.</title>
        <authorList>
            <person name="Dillon M."/>
            <person name="Thakur S."/>
            <person name="Almeida R.N.D."/>
            <person name="Weir B.S."/>
            <person name="Guttman D.S."/>
        </authorList>
    </citation>
    <scope>NUCLEOTIDE SEQUENCE [LARGE SCALE GENOMIC DNA]</scope>
    <source>
        <strain evidence="3 5">ICMP 7847</strain>
    </source>
</reference>
<comment type="caution">
    <text evidence="2">The sequence shown here is derived from an EMBL/GenBank/DDBJ whole genome shotgun (WGS) entry which is preliminary data.</text>
</comment>
<dbReference type="InterPro" id="IPR036412">
    <property type="entry name" value="HAD-like_sf"/>
</dbReference>
<dbReference type="PATRIC" id="fig|251724.3.peg.5040"/>
<dbReference type="EMBL" id="LJQO01000474">
    <property type="protein sequence ID" value="KPX61008.1"/>
    <property type="molecule type" value="Genomic_DNA"/>
</dbReference>
<name>A0A0P9TTD4_PSEA0</name>
<protein>
    <submittedName>
        <fullName evidence="3">Phosphorylcholine phosphatase</fullName>
    </submittedName>
</protein>
<dbReference type="Proteomes" id="UP000270873">
    <property type="component" value="Unassembled WGS sequence"/>
</dbReference>
<keyword evidence="1" id="KW-0732">Signal</keyword>
<dbReference type="InterPro" id="IPR050582">
    <property type="entry name" value="HAD-like_SerB"/>
</dbReference>
<dbReference type="PANTHER" id="PTHR43344">
    <property type="entry name" value="PHOSPHOSERINE PHOSPHATASE"/>
    <property type="match status" value="1"/>
</dbReference>
<feature type="signal peptide" evidence="1">
    <location>
        <begin position="1"/>
        <end position="38"/>
    </location>
</feature>
<evidence type="ECO:0000313" key="4">
    <source>
        <dbReference type="Proteomes" id="UP000050469"/>
    </source>
</evidence>
<sequence length="368" mass="41381">MCYGLPLRFFDKGKSPMKLVPKLLAAAVCFGLASQATAATELKHWPEPAAKALDAMIAANANKGNYAVFDMDNTSYRFDLEESLLPYMENKGLITRETLDPSLKLIPFKDTADHKESLFSYYYRLCEIDDMVCYPWVVQVFSGFTLQELKGYVDELMALKKPIPATYYDGDTVKQLNVEPPRVFTGQTELYNKLMENGIEVYVMTAASEELVRMVAADPKYGYNVKPQNVIGVSTLLKDRKTGELTTARKQITAGKYDPKSNMGLELTPYLWTPATWMAGKQAAILTYIDQWKKPVLVGGDTPTSDGYMLFHSVDVSKGGVHLWINRKDKYMTQLNGMIKDNAEAQAKEKLPVTADKNWVIVKPDEIQ</sequence>
<dbReference type="InterPro" id="IPR023214">
    <property type="entry name" value="HAD_sf"/>
</dbReference>
<dbReference type="SUPFAM" id="SSF56784">
    <property type="entry name" value="HAD-like"/>
    <property type="match status" value="1"/>
</dbReference>
<dbReference type="Gene3D" id="1.20.1440.310">
    <property type="match status" value="1"/>
</dbReference>
<dbReference type="AlphaFoldDB" id="A0A0P9TTD4"/>
<evidence type="ECO:0000313" key="5">
    <source>
        <dbReference type="Proteomes" id="UP000270873"/>
    </source>
</evidence>